<protein>
    <submittedName>
        <fullName evidence="1">Uncharacterized protein</fullName>
    </submittedName>
</protein>
<keyword evidence="2" id="KW-1185">Reference proteome</keyword>
<organism evidence="1 2">
    <name type="scientific">Aphanomyces euteiches</name>
    <dbReference type="NCBI Taxonomy" id="100861"/>
    <lineage>
        <taxon>Eukaryota</taxon>
        <taxon>Sar</taxon>
        <taxon>Stramenopiles</taxon>
        <taxon>Oomycota</taxon>
        <taxon>Saprolegniomycetes</taxon>
        <taxon>Saprolegniales</taxon>
        <taxon>Verrucalvaceae</taxon>
        <taxon>Aphanomyces</taxon>
    </lineage>
</organism>
<dbReference type="PANTHER" id="PTHR31252">
    <property type="entry name" value="DUF4419 DOMAIN-CONTAINING PROTEIN"/>
    <property type="match status" value="1"/>
</dbReference>
<evidence type="ECO:0000313" key="2">
    <source>
        <dbReference type="Proteomes" id="UP000481153"/>
    </source>
</evidence>
<dbReference type="PANTHER" id="PTHR31252:SF11">
    <property type="entry name" value="DUF4419 DOMAIN-CONTAINING PROTEIN"/>
    <property type="match status" value="1"/>
</dbReference>
<dbReference type="VEuPathDB" id="FungiDB:AeMF1_021684"/>
<dbReference type="InterPro" id="IPR025533">
    <property type="entry name" value="DUF4419"/>
</dbReference>
<dbReference type="AlphaFoldDB" id="A0A6G0XSW6"/>
<dbReference type="EMBL" id="VJMJ01000017">
    <property type="protein sequence ID" value="KAF0743432.1"/>
    <property type="molecule type" value="Genomic_DNA"/>
</dbReference>
<gene>
    <name evidence="1" type="ORF">Ae201684_001903</name>
</gene>
<dbReference type="Pfam" id="PF14388">
    <property type="entry name" value="DUF4419"/>
    <property type="match status" value="1"/>
</dbReference>
<reference evidence="1 2" key="1">
    <citation type="submission" date="2019-07" db="EMBL/GenBank/DDBJ databases">
        <title>Genomics analysis of Aphanomyces spp. identifies a new class of oomycete effector associated with host adaptation.</title>
        <authorList>
            <person name="Gaulin E."/>
        </authorList>
    </citation>
    <scope>NUCLEOTIDE SEQUENCE [LARGE SCALE GENOMIC DNA]</scope>
    <source>
        <strain evidence="1 2">ATCC 201684</strain>
    </source>
</reference>
<dbReference type="Proteomes" id="UP000481153">
    <property type="component" value="Unassembled WGS sequence"/>
</dbReference>
<sequence length="353" mass="39268">MTTFAVSPVQVETFSGNQCSQIDEILTPLKEFGKEGCKEILQGTPFKGSLTPTTSGFVLGAVQAYNQHHDLVIRPDDIWLAIMIQFGFFVNGNAETLRESLVKHQGQKELEVTEIGTLYSVDYGKMAAQMIGKMEEHLVDPTLAQWVLPSFSTTTDHDRIVGSVVMMASMKKYFTYKFSLRCGIPNVTLLGTVQDWENIRSRVDGLKLYGGHMSEWVEMLDGVLDQFVASAKGNVNVDFWQRICHHIGGGSGPRYISGWLSVFCVFNEDGAWQGSTKSVTTWGEETVSDFPIINTNDIPSGYLTVDVTIDDNGVEYKALMFAGHLSYQVEEERRIAPHLSWAIVLKNGEPTSD</sequence>
<comment type="caution">
    <text evidence="1">The sequence shown here is derived from an EMBL/GenBank/DDBJ whole genome shotgun (WGS) entry which is preliminary data.</text>
</comment>
<evidence type="ECO:0000313" key="1">
    <source>
        <dbReference type="EMBL" id="KAF0743432.1"/>
    </source>
</evidence>
<name>A0A6G0XSW6_9STRA</name>
<proteinExistence type="predicted"/>
<accession>A0A6G0XSW6</accession>